<evidence type="ECO:0000256" key="1">
    <source>
        <dbReference type="ARBA" id="ARBA00022737"/>
    </source>
</evidence>
<dbReference type="PANTHER" id="PTHR24251">
    <property type="entry name" value="OVOCHYMASE-RELATED"/>
    <property type="match status" value="1"/>
</dbReference>
<dbReference type="AlphaFoldDB" id="C3XRB7"/>
<evidence type="ECO:0000256" key="4">
    <source>
        <dbReference type="SAM" id="SignalP"/>
    </source>
</evidence>
<dbReference type="SMART" id="SM00042">
    <property type="entry name" value="CUB"/>
    <property type="match status" value="1"/>
</dbReference>
<evidence type="ECO:0000256" key="3">
    <source>
        <dbReference type="PROSITE-ProRule" id="PRU00059"/>
    </source>
</evidence>
<dbReference type="InParanoid" id="C3XRB7"/>
<gene>
    <name evidence="6" type="ORF">BRAFLDRAFT_73165</name>
</gene>
<comment type="caution">
    <text evidence="3">Lacks conserved residue(s) required for the propagation of feature annotation.</text>
</comment>
<dbReference type="EMBL" id="GG666456">
    <property type="protein sequence ID" value="EEN69235.1"/>
    <property type="molecule type" value="Genomic_DNA"/>
</dbReference>
<feature type="disulfide bond" evidence="3">
    <location>
        <begin position="179"/>
        <end position="196"/>
    </location>
</feature>
<dbReference type="InterPro" id="IPR045860">
    <property type="entry name" value="Snake_toxin-like_sf"/>
</dbReference>
<accession>C3XRB7</accession>
<dbReference type="PROSITE" id="PS51257">
    <property type="entry name" value="PROKAR_LIPOPROTEIN"/>
    <property type="match status" value="1"/>
</dbReference>
<dbReference type="CDD" id="cd00041">
    <property type="entry name" value="CUB"/>
    <property type="match status" value="1"/>
</dbReference>
<dbReference type="eggNOG" id="KOG3714">
    <property type="taxonomic scope" value="Eukaryota"/>
</dbReference>
<keyword evidence="4" id="KW-0732">Signal</keyword>
<dbReference type="STRING" id="7739.C3XRB7"/>
<dbReference type="SUPFAM" id="SSF57302">
    <property type="entry name" value="Snake toxin-like"/>
    <property type="match status" value="1"/>
</dbReference>
<dbReference type="FunFam" id="2.60.120.290:FF:000005">
    <property type="entry name" value="Procollagen C-endopeptidase enhancer 1"/>
    <property type="match status" value="1"/>
</dbReference>
<dbReference type="CDD" id="cd00117">
    <property type="entry name" value="TFP"/>
    <property type="match status" value="1"/>
</dbReference>
<keyword evidence="2 3" id="KW-1015">Disulfide bond</keyword>
<name>C3XRB7_BRAFL</name>
<dbReference type="Pfam" id="PF00431">
    <property type="entry name" value="CUB"/>
    <property type="match status" value="1"/>
</dbReference>
<proteinExistence type="predicted"/>
<dbReference type="SUPFAM" id="SSF49854">
    <property type="entry name" value="Spermadhesin, CUB domain"/>
    <property type="match status" value="1"/>
</dbReference>
<evidence type="ECO:0000256" key="2">
    <source>
        <dbReference type="ARBA" id="ARBA00023157"/>
    </source>
</evidence>
<protein>
    <recommendedName>
        <fullName evidence="5">CUB domain-containing protein</fullName>
    </recommendedName>
</protein>
<feature type="chain" id="PRO_5002934665" description="CUB domain-containing protein" evidence="4">
    <location>
        <begin position="23"/>
        <end position="243"/>
    </location>
</feature>
<dbReference type="InterPro" id="IPR035914">
    <property type="entry name" value="Sperma_CUB_dom_sf"/>
</dbReference>
<dbReference type="InterPro" id="IPR000859">
    <property type="entry name" value="CUB_dom"/>
</dbReference>
<sequence>MMGRVGSTISIVFFIMTGCAVAALRCYSCSTTQVNSSVCGRRATKTDLATCGETEKFCYVEVVTVGSVPIWLERGCTSSCAGTDTCRSSGDGTGVCRDCCQGDGCNGGVPNTDWSGPGNAVTSCGGTFLEDSGTVSTPSYPDNYPNNINCEFLFPDTGQIMTVKFKDFHLEGRDWLSRCHDSIMVYAHNKLVDEFCGEENPGTIISYGSGVRIVFMSDYSVSKTGFTLTYSRTQRLASTDGLG</sequence>
<keyword evidence="1" id="KW-0677">Repeat</keyword>
<reference evidence="6" key="1">
    <citation type="journal article" date="2008" name="Nature">
        <title>The amphioxus genome and the evolution of the chordate karyotype.</title>
        <authorList>
            <consortium name="US DOE Joint Genome Institute (JGI-PGF)"/>
            <person name="Putnam N.H."/>
            <person name="Butts T."/>
            <person name="Ferrier D.E.K."/>
            <person name="Furlong R.F."/>
            <person name="Hellsten U."/>
            <person name="Kawashima T."/>
            <person name="Robinson-Rechavi M."/>
            <person name="Shoguchi E."/>
            <person name="Terry A."/>
            <person name="Yu J.-K."/>
            <person name="Benito-Gutierrez E.L."/>
            <person name="Dubchak I."/>
            <person name="Garcia-Fernandez J."/>
            <person name="Gibson-Brown J.J."/>
            <person name="Grigoriev I.V."/>
            <person name="Horton A.C."/>
            <person name="de Jong P.J."/>
            <person name="Jurka J."/>
            <person name="Kapitonov V.V."/>
            <person name="Kohara Y."/>
            <person name="Kuroki Y."/>
            <person name="Lindquist E."/>
            <person name="Lucas S."/>
            <person name="Osoegawa K."/>
            <person name="Pennacchio L.A."/>
            <person name="Salamov A.A."/>
            <person name="Satou Y."/>
            <person name="Sauka-Spengler T."/>
            <person name="Schmutz J."/>
            <person name="Shin-I T."/>
            <person name="Toyoda A."/>
            <person name="Bronner-Fraser M."/>
            <person name="Fujiyama A."/>
            <person name="Holland L.Z."/>
            <person name="Holland P.W.H."/>
            <person name="Satoh N."/>
            <person name="Rokhsar D.S."/>
        </authorList>
    </citation>
    <scope>NUCLEOTIDE SEQUENCE [LARGE SCALE GENOMIC DNA]</scope>
    <source>
        <strain evidence="6">S238N-H82</strain>
        <tissue evidence="6">Testes</tissue>
    </source>
</reference>
<evidence type="ECO:0000259" key="5">
    <source>
        <dbReference type="PROSITE" id="PS01180"/>
    </source>
</evidence>
<feature type="domain" description="CUB" evidence="5">
    <location>
        <begin position="124"/>
        <end position="233"/>
    </location>
</feature>
<feature type="signal peptide" evidence="4">
    <location>
        <begin position="1"/>
        <end position="22"/>
    </location>
</feature>
<dbReference type="PROSITE" id="PS01180">
    <property type="entry name" value="CUB"/>
    <property type="match status" value="1"/>
</dbReference>
<organism>
    <name type="scientific">Branchiostoma floridae</name>
    <name type="common">Florida lancelet</name>
    <name type="synonym">Amphioxus</name>
    <dbReference type="NCBI Taxonomy" id="7739"/>
    <lineage>
        <taxon>Eukaryota</taxon>
        <taxon>Metazoa</taxon>
        <taxon>Chordata</taxon>
        <taxon>Cephalochordata</taxon>
        <taxon>Leptocardii</taxon>
        <taxon>Amphioxiformes</taxon>
        <taxon>Branchiostomatidae</taxon>
        <taxon>Branchiostoma</taxon>
    </lineage>
</organism>
<dbReference type="Gene3D" id="2.60.120.290">
    <property type="entry name" value="Spermadhesin, CUB domain"/>
    <property type="match status" value="1"/>
</dbReference>
<evidence type="ECO:0000313" key="6">
    <source>
        <dbReference type="EMBL" id="EEN69235.1"/>
    </source>
</evidence>